<comment type="caution">
    <text evidence="2">The sequence shown here is derived from an EMBL/GenBank/DDBJ whole genome shotgun (WGS) entry which is preliminary data.</text>
</comment>
<keyword evidence="3" id="KW-1185">Reference proteome</keyword>
<name>A0AAV3R3D7_LITER</name>
<reference evidence="2 3" key="1">
    <citation type="submission" date="2024-01" db="EMBL/GenBank/DDBJ databases">
        <title>The complete chloroplast genome sequence of Lithospermum erythrorhizon: insights into the phylogenetic relationship among Boraginaceae species and the maternal lineages of purple gromwells.</title>
        <authorList>
            <person name="Okada T."/>
            <person name="Watanabe K."/>
        </authorList>
    </citation>
    <scope>NUCLEOTIDE SEQUENCE [LARGE SCALE GENOMIC DNA]</scope>
</reference>
<dbReference type="AlphaFoldDB" id="A0AAV3R3D7"/>
<accession>A0AAV3R3D7</accession>
<dbReference type="PANTHER" id="PTHR46890">
    <property type="entry name" value="NON-LTR RETROLELEMENT REVERSE TRANSCRIPTASE-LIKE PROTEIN-RELATED"/>
    <property type="match status" value="1"/>
</dbReference>
<proteinExistence type="predicted"/>
<dbReference type="Pfam" id="PF00078">
    <property type="entry name" value="RVT_1"/>
    <property type="match status" value="1"/>
</dbReference>
<organism evidence="2 3">
    <name type="scientific">Lithospermum erythrorhizon</name>
    <name type="common">Purple gromwell</name>
    <name type="synonym">Lithospermum officinale var. erythrorhizon</name>
    <dbReference type="NCBI Taxonomy" id="34254"/>
    <lineage>
        <taxon>Eukaryota</taxon>
        <taxon>Viridiplantae</taxon>
        <taxon>Streptophyta</taxon>
        <taxon>Embryophyta</taxon>
        <taxon>Tracheophyta</taxon>
        <taxon>Spermatophyta</taxon>
        <taxon>Magnoliopsida</taxon>
        <taxon>eudicotyledons</taxon>
        <taxon>Gunneridae</taxon>
        <taxon>Pentapetalae</taxon>
        <taxon>asterids</taxon>
        <taxon>lamiids</taxon>
        <taxon>Boraginales</taxon>
        <taxon>Boraginaceae</taxon>
        <taxon>Boraginoideae</taxon>
        <taxon>Lithospermeae</taxon>
        <taxon>Lithospermum</taxon>
    </lineage>
</organism>
<dbReference type="InterPro" id="IPR000477">
    <property type="entry name" value="RT_dom"/>
</dbReference>
<feature type="domain" description="Reverse transcriptase" evidence="1">
    <location>
        <begin position="142"/>
        <end position="349"/>
    </location>
</feature>
<gene>
    <name evidence="2" type="ORF">LIER_25033</name>
</gene>
<dbReference type="CDD" id="cd01650">
    <property type="entry name" value="RT_nLTR_like"/>
    <property type="match status" value="1"/>
</dbReference>
<evidence type="ECO:0000313" key="3">
    <source>
        <dbReference type="Proteomes" id="UP001454036"/>
    </source>
</evidence>
<evidence type="ECO:0000313" key="2">
    <source>
        <dbReference type="EMBL" id="GAA0170860.1"/>
    </source>
</evidence>
<dbReference type="InterPro" id="IPR052343">
    <property type="entry name" value="Retrotransposon-Effector_Assoc"/>
</dbReference>
<evidence type="ECO:0000259" key="1">
    <source>
        <dbReference type="Pfam" id="PF00078"/>
    </source>
</evidence>
<dbReference type="EMBL" id="BAABME010007427">
    <property type="protein sequence ID" value="GAA0170860.1"/>
    <property type="molecule type" value="Genomic_DNA"/>
</dbReference>
<dbReference type="PANTHER" id="PTHR46890:SF48">
    <property type="entry name" value="RNA-DIRECTED DNA POLYMERASE"/>
    <property type="match status" value="1"/>
</dbReference>
<dbReference type="InterPro" id="IPR043502">
    <property type="entry name" value="DNA/RNA_pol_sf"/>
</dbReference>
<sequence>MIRRLRNLLIGLKNERGVCQDGQSNVQEVVLSYFDNIFRANDDSRPELTTHAMDSRVTERMNQQLTRVLTSEEVKHAVFDMSANKSTSPDSMTLYFFQCFWHIVSNDIVRAVDSFFFISHLLRSVNHTHACLIPKTLSPINLTELRPISLCNIVTKIIGNVMTNRMRPVLMAIISENKSAFLPGCMIPDNILIAREVLHFMNHSKSVRNTNMAIKHDMSKAYDRVEWKFLEALMLKLGFCCKWVDWTMSLVSTVSYSFLINGVPCGFIRPTRGIRQEELTCMMREAKERRTLTGIKISRDSSSINHILFADDTIIFYKATTSAGREITRILTEYEMASRKKVNVGKCSTSISPWTS</sequence>
<dbReference type="SUPFAM" id="SSF56672">
    <property type="entry name" value="DNA/RNA polymerases"/>
    <property type="match status" value="1"/>
</dbReference>
<protein>
    <recommendedName>
        <fullName evidence="1">Reverse transcriptase domain-containing protein</fullName>
    </recommendedName>
</protein>
<dbReference type="Proteomes" id="UP001454036">
    <property type="component" value="Unassembled WGS sequence"/>
</dbReference>